<keyword evidence="1" id="KW-0472">Membrane</keyword>
<keyword evidence="1" id="KW-0812">Transmembrane</keyword>
<organism evidence="2">
    <name type="scientific">Rhizophora mucronata</name>
    <name type="common">Asiatic mangrove</name>
    <dbReference type="NCBI Taxonomy" id="61149"/>
    <lineage>
        <taxon>Eukaryota</taxon>
        <taxon>Viridiplantae</taxon>
        <taxon>Streptophyta</taxon>
        <taxon>Embryophyta</taxon>
        <taxon>Tracheophyta</taxon>
        <taxon>Spermatophyta</taxon>
        <taxon>Magnoliopsida</taxon>
        <taxon>eudicotyledons</taxon>
        <taxon>Gunneridae</taxon>
        <taxon>Pentapetalae</taxon>
        <taxon>rosids</taxon>
        <taxon>fabids</taxon>
        <taxon>Malpighiales</taxon>
        <taxon>Rhizophoraceae</taxon>
        <taxon>Rhizophora</taxon>
    </lineage>
</organism>
<sequence>MLLSTRISSSQGLDTPGFYLGIKRLLLFQMCKTLLYLFFLIISSELGTVSFELLNLLCFKILNIYNVILYIFSVYDG</sequence>
<feature type="transmembrane region" description="Helical" evidence="1">
    <location>
        <begin position="20"/>
        <end position="41"/>
    </location>
</feature>
<proteinExistence type="predicted"/>
<keyword evidence="1" id="KW-1133">Transmembrane helix</keyword>
<evidence type="ECO:0000256" key="1">
    <source>
        <dbReference type="SAM" id="Phobius"/>
    </source>
</evidence>
<feature type="transmembrane region" description="Helical" evidence="1">
    <location>
        <begin position="53"/>
        <end position="75"/>
    </location>
</feature>
<evidence type="ECO:0000313" key="2">
    <source>
        <dbReference type="EMBL" id="MBW97178.1"/>
    </source>
</evidence>
<name>A0A2P2JUM8_RHIMU</name>
<protein>
    <submittedName>
        <fullName evidence="2">Uncharacterized protein</fullName>
    </submittedName>
</protein>
<dbReference type="EMBL" id="GGEC01016695">
    <property type="protein sequence ID" value="MBW97178.1"/>
    <property type="molecule type" value="Transcribed_RNA"/>
</dbReference>
<accession>A0A2P2JUM8</accession>
<dbReference type="AlphaFoldDB" id="A0A2P2JUM8"/>
<reference evidence="2" key="1">
    <citation type="submission" date="2018-02" db="EMBL/GenBank/DDBJ databases">
        <title>Rhizophora mucronata_Transcriptome.</title>
        <authorList>
            <person name="Meera S.P."/>
            <person name="Sreeshan A."/>
            <person name="Augustine A."/>
        </authorList>
    </citation>
    <scope>NUCLEOTIDE SEQUENCE</scope>
    <source>
        <tissue evidence="2">Leaf</tissue>
    </source>
</reference>